<name>A0A8J7FCY3_9CYAN</name>
<dbReference type="EMBL" id="JADEWL010000009">
    <property type="protein sequence ID" value="MBE9211976.1"/>
    <property type="molecule type" value="Genomic_DNA"/>
</dbReference>
<evidence type="ECO:0000256" key="5">
    <source>
        <dbReference type="ARBA" id="ARBA00022692"/>
    </source>
</evidence>
<dbReference type="RefSeq" id="WP_193917462.1">
    <property type="nucleotide sequence ID" value="NZ_JADEWL010000009.1"/>
</dbReference>
<evidence type="ECO:0000256" key="9">
    <source>
        <dbReference type="ARBA" id="ARBA00022833"/>
    </source>
</evidence>
<dbReference type="GO" id="GO:0006508">
    <property type="term" value="P:proteolysis"/>
    <property type="evidence" value="ECO:0007669"/>
    <property type="project" value="UniProtKB-KW"/>
</dbReference>
<dbReference type="AlphaFoldDB" id="A0A8J7FCY3"/>
<feature type="active site" evidence="15">
    <location>
        <position position="67"/>
    </location>
</feature>
<dbReference type="Pfam" id="PF02163">
    <property type="entry name" value="Peptidase_M50"/>
    <property type="match status" value="2"/>
</dbReference>
<keyword evidence="20" id="KW-1185">Reference proteome</keyword>
<keyword evidence="8 14" id="KW-0378">Hydrolase</keyword>
<feature type="transmembrane region" description="Helical" evidence="14">
    <location>
        <begin position="42"/>
        <end position="61"/>
    </location>
</feature>
<gene>
    <name evidence="19" type="ORF">IQ247_04455</name>
</gene>
<comment type="subcellular location">
    <subcellularLocation>
        <location evidence="1 14">Cell membrane</location>
        <topology evidence="1 14">Multi-pass membrane protein</topology>
    </subcellularLocation>
</comment>
<feature type="transmembrane region" description="Helical" evidence="14">
    <location>
        <begin position="105"/>
        <end position="128"/>
    </location>
</feature>
<evidence type="ECO:0000256" key="12">
    <source>
        <dbReference type="ARBA" id="ARBA00023122"/>
    </source>
</evidence>
<evidence type="ECO:0000259" key="18">
    <source>
        <dbReference type="PROSITE" id="PS51371"/>
    </source>
</evidence>
<keyword evidence="9 14" id="KW-0862">Zinc</keyword>
<dbReference type="Pfam" id="PF00571">
    <property type="entry name" value="CBS"/>
    <property type="match status" value="1"/>
</dbReference>
<evidence type="ECO:0000313" key="19">
    <source>
        <dbReference type="EMBL" id="MBE9211976.1"/>
    </source>
</evidence>
<keyword evidence="13 14" id="KW-0472">Membrane</keyword>
<reference evidence="19" key="1">
    <citation type="submission" date="2020-10" db="EMBL/GenBank/DDBJ databases">
        <authorList>
            <person name="Castelo-Branco R."/>
            <person name="Eusebio N."/>
            <person name="Adriana R."/>
            <person name="Vieira A."/>
            <person name="Brugerolle De Fraissinette N."/>
            <person name="Rezende De Castro R."/>
            <person name="Schneider M.P."/>
            <person name="Vasconcelos V."/>
            <person name="Leao P.N."/>
        </authorList>
    </citation>
    <scope>NUCLEOTIDE SEQUENCE</scope>
    <source>
        <strain evidence="19">LEGE 06105</strain>
    </source>
</reference>
<keyword evidence="10 14" id="KW-1133">Transmembrane helix</keyword>
<organism evidence="19 20">
    <name type="scientific">Plectonema cf. radiosum LEGE 06105</name>
    <dbReference type="NCBI Taxonomy" id="945769"/>
    <lineage>
        <taxon>Bacteria</taxon>
        <taxon>Bacillati</taxon>
        <taxon>Cyanobacteriota</taxon>
        <taxon>Cyanophyceae</taxon>
        <taxon>Oscillatoriophycideae</taxon>
        <taxon>Oscillatoriales</taxon>
        <taxon>Microcoleaceae</taxon>
        <taxon>Plectonema</taxon>
    </lineage>
</organism>
<keyword evidence="6 14" id="KW-0479">Metal-binding</keyword>
<comment type="caution">
    <text evidence="19">The sequence shown here is derived from an EMBL/GenBank/DDBJ whole genome shotgun (WGS) entry which is preliminary data.</text>
</comment>
<comment type="cofactor">
    <cofactor evidence="14 16">
        <name>Zn(2+)</name>
        <dbReference type="ChEBI" id="CHEBI:29105"/>
    </cofactor>
    <text evidence="14 16">Binds 1 zinc ion per subunit.</text>
</comment>
<keyword evidence="7" id="KW-0677">Repeat</keyword>
<evidence type="ECO:0000256" key="14">
    <source>
        <dbReference type="PIRNR" id="PIRNR006404"/>
    </source>
</evidence>
<dbReference type="Gene3D" id="3.10.580.10">
    <property type="entry name" value="CBS-domain"/>
    <property type="match status" value="1"/>
</dbReference>
<evidence type="ECO:0000256" key="10">
    <source>
        <dbReference type="ARBA" id="ARBA00022989"/>
    </source>
</evidence>
<comment type="similarity">
    <text evidence="2 14">Belongs to the peptidase M50B family.</text>
</comment>
<sequence>MNNTIRVGNLFGIPFYIHPSWFLILGLVTWTYDTGLASAFPYLGNGSALFLGLMTALMLFGSVVAHELGHSFVAIRQGIDVKSITLFIFGGLASLEKESKTPSEAFWVAIAGPLVSLLLFGIFAAIGFGTGASGVFSAILGLLASVNLALCLFNLIPGLPLDGGNILKAIVWKITGNPNKGVIFASRVGQIFGWIAIASGLLPLLLTGSFANFWNLLIGFFLLRNAGNAAQVARVQEQFTGLTAGDAVSSDSEALLQADRPIVNDSLTLREFADEQIVSGQKWQRFLVTNSDGQLLGAISLDNFRAISPSLWSETQVKDVMRPIAESTTVKANQPLLEVVQLIEQQKLSALTVIRDNGVLVGILEKAAILRLLQKRMQDNPA</sequence>
<dbReference type="CDD" id="cd06164">
    <property type="entry name" value="S2P-M50_SpoIVFB_CBS"/>
    <property type="match status" value="1"/>
</dbReference>
<feature type="transmembrane region" description="Helical" evidence="14">
    <location>
        <begin position="73"/>
        <end position="93"/>
    </location>
</feature>
<dbReference type="PIRSF" id="PIRSF006404">
    <property type="entry name" value="UCP006404_Pept_M50_CBS"/>
    <property type="match status" value="1"/>
</dbReference>
<dbReference type="PANTHER" id="PTHR39188">
    <property type="entry name" value="MEMBRANE-ASSOCIATED ZINC METALLOPROTEASE M50B"/>
    <property type="match status" value="1"/>
</dbReference>
<evidence type="ECO:0000256" key="7">
    <source>
        <dbReference type="ARBA" id="ARBA00022737"/>
    </source>
</evidence>
<feature type="transmembrane region" description="Helical" evidence="14">
    <location>
        <begin position="191"/>
        <end position="214"/>
    </location>
</feature>
<feature type="transmembrane region" description="Helical" evidence="14">
    <location>
        <begin position="135"/>
        <end position="156"/>
    </location>
</feature>
<keyword evidence="4 14" id="KW-0645">Protease</keyword>
<dbReference type="GO" id="GO:0046872">
    <property type="term" value="F:metal ion binding"/>
    <property type="evidence" value="ECO:0007669"/>
    <property type="project" value="UniProtKB-UniRule"/>
</dbReference>
<evidence type="ECO:0000256" key="11">
    <source>
        <dbReference type="ARBA" id="ARBA00023049"/>
    </source>
</evidence>
<accession>A0A8J7FCY3</accession>
<keyword evidence="11 14" id="KW-0482">Metalloprotease</keyword>
<evidence type="ECO:0000256" key="8">
    <source>
        <dbReference type="ARBA" id="ARBA00022801"/>
    </source>
</evidence>
<evidence type="ECO:0000256" key="3">
    <source>
        <dbReference type="ARBA" id="ARBA00022475"/>
    </source>
</evidence>
<dbReference type="PROSITE" id="PS51371">
    <property type="entry name" value="CBS"/>
    <property type="match status" value="1"/>
</dbReference>
<feature type="binding site" evidence="16">
    <location>
        <position position="70"/>
    </location>
    <ligand>
        <name>Zn(2+)</name>
        <dbReference type="ChEBI" id="CHEBI:29105"/>
        <note>catalytic</note>
    </ligand>
</feature>
<dbReference type="SMART" id="SM00116">
    <property type="entry name" value="CBS"/>
    <property type="match status" value="1"/>
</dbReference>
<evidence type="ECO:0000256" key="15">
    <source>
        <dbReference type="PIRSR" id="PIRSR006404-1"/>
    </source>
</evidence>
<dbReference type="SUPFAM" id="SSF54631">
    <property type="entry name" value="CBS-domain pair"/>
    <property type="match status" value="1"/>
</dbReference>
<dbReference type="PANTHER" id="PTHR39188:SF3">
    <property type="entry name" value="STAGE IV SPORULATION PROTEIN FB"/>
    <property type="match status" value="1"/>
</dbReference>
<dbReference type="Proteomes" id="UP000620559">
    <property type="component" value="Unassembled WGS sequence"/>
</dbReference>
<dbReference type="InterPro" id="IPR046342">
    <property type="entry name" value="CBS_dom_sf"/>
</dbReference>
<feature type="binding site" evidence="16">
    <location>
        <position position="66"/>
    </location>
    <ligand>
        <name>Zn(2+)</name>
        <dbReference type="ChEBI" id="CHEBI:29105"/>
        <note>catalytic</note>
    </ligand>
</feature>
<feature type="transmembrane region" description="Helical" evidence="14">
    <location>
        <begin position="7"/>
        <end position="30"/>
    </location>
</feature>
<evidence type="ECO:0000256" key="13">
    <source>
        <dbReference type="ARBA" id="ARBA00023136"/>
    </source>
</evidence>
<evidence type="ECO:0000256" key="17">
    <source>
        <dbReference type="PROSITE-ProRule" id="PRU00703"/>
    </source>
</evidence>
<dbReference type="CDD" id="cd04639">
    <property type="entry name" value="CBS_pair_peptidase_M50"/>
    <property type="match status" value="1"/>
</dbReference>
<keyword evidence="5 14" id="KW-0812">Transmembrane</keyword>
<feature type="binding site" evidence="16">
    <location>
        <position position="162"/>
    </location>
    <ligand>
        <name>Zn(2+)</name>
        <dbReference type="ChEBI" id="CHEBI:29105"/>
        <note>catalytic</note>
    </ligand>
</feature>
<evidence type="ECO:0000256" key="16">
    <source>
        <dbReference type="PIRSR" id="PIRSR006404-2"/>
    </source>
</evidence>
<proteinExistence type="inferred from homology"/>
<dbReference type="InterPro" id="IPR008915">
    <property type="entry name" value="Peptidase_M50"/>
</dbReference>
<keyword evidence="3 14" id="KW-1003">Cell membrane</keyword>
<dbReference type="GO" id="GO:0005886">
    <property type="term" value="C:plasma membrane"/>
    <property type="evidence" value="ECO:0007669"/>
    <property type="project" value="UniProtKB-SubCell"/>
</dbReference>
<dbReference type="GO" id="GO:0008237">
    <property type="term" value="F:metallopeptidase activity"/>
    <property type="evidence" value="ECO:0007669"/>
    <property type="project" value="UniProtKB-UniRule"/>
</dbReference>
<feature type="domain" description="CBS" evidence="18">
    <location>
        <begin position="321"/>
        <end position="380"/>
    </location>
</feature>
<protein>
    <recommendedName>
        <fullName evidence="14">Zinc metalloprotease</fullName>
    </recommendedName>
</protein>
<dbReference type="InterPro" id="IPR016483">
    <property type="entry name" value="UCP006404_Pept_M50_CBS"/>
</dbReference>
<evidence type="ECO:0000256" key="2">
    <source>
        <dbReference type="ARBA" id="ARBA00007931"/>
    </source>
</evidence>
<evidence type="ECO:0000256" key="1">
    <source>
        <dbReference type="ARBA" id="ARBA00004651"/>
    </source>
</evidence>
<evidence type="ECO:0000313" key="20">
    <source>
        <dbReference type="Proteomes" id="UP000620559"/>
    </source>
</evidence>
<evidence type="ECO:0000256" key="4">
    <source>
        <dbReference type="ARBA" id="ARBA00022670"/>
    </source>
</evidence>
<keyword evidence="12 17" id="KW-0129">CBS domain</keyword>
<evidence type="ECO:0000256" key="6">
    <source>
        <dbReference type="ARBA" id="ARBA00022723"/>
    </source>
</evidence>
<dbReference type="InterPro" id="IPR000644">
    <property type="entry name" value="CBS_dom"/>
</dbReference>